<dbReference type="Proteomes" id="UP000199308">
    <property type="component" value="Unassembled WGS sequence"/>
</dbReference>
<protein>
    <submittedName>
        <fullName evidence="2">Chalcone isomerase-like</fullName>
    </submittedName>
</protein>
<gene>
    <name evidence="2" type="ORF">SAMN05660429_00066</name>
</gene>
<dbReference type="GO" id="GO:0016853">
    <property type="term" value="F:isomerase activity"/>
    <property type="evidence" value="ECO:0007669"/>
    <property type="project" value="UniProtKB-KW"/>
</dbReference>
<dbReference type="OrthoDB" id="8527419at2"/>
<name>A0A1H9Y496_THASX</name>
<dbReference type="EMBL" id="FOHK01000001">
    <property type="protein sequence ID" value="SES63649.1"/>
    <property type="molecule type" value="Genomic_DNA"/>
</dbReference>
<dbReference type="Pfam" id="PF16036">
    <property type="entry name" value="Chalcone_3"/>
    <property type="match status" value="1"/>
</dbReference>
<sequence length="163" mass="18936">MRILSFCFLIIFSNLSWGTDNFKEVGSARFSYFFWDIYDSKLLTPTGSYNESEWPIQLQITYLRDIKAKALVESTQEQWQHLNVPSQNYQDYIPMLLTMWPDIKEGDSLTLTVNENGSMFHFNNEMIGQVQDQDFGPLFAAIWLSEGTSEPELRARLLGLSEK</sequence>
<keyword evidence="2" id="KW-0413">Isomerase</keyword>
<dbReference type="AlphaFoldDB" id="A0A1H9Y496"/>
<evidence type="ECO:0000313" key="3">
    <source>
        <dbReference type="Proteomes" id="UP000199308"/>
    </source>
</evidence>
<accession>A0A1H9Y496</accession>
<dbReference type="InterPro" id="IPR016087">
    <property type="entry name" value="Chalcone_isomerase"/>
</dbReference>
<dbReference type="RefSeq" id="WP_093326697.1">
    <property type="nucleotide sequence ID" value="NZ_AP027363.1"/>
</dbReference>
<dbReference type="STRING" id="349064.SAMN05660429_00066"/>
<proteinExistence type="predicted"/>
<evidence type="ECO:0000313" key="2">
    <source>
        <dbReference type="EMBL" id="SES63649.1"/>
    </source>
</evidence>
<reference evidence="2 3" key="1">
    <citation type="submission" date="2016-10" db="EMBL/GenBank/DDBJ databases">
        <authorList>
            <person name="de Groot N.N."/>
        </authorList>
    </citation>
    <scope>NUCLEOTIDE SEQUENCE [LARGE SCALE GENOMIC DNA]</scope>
    <source>
        <strain evidence="2 3">DSM 19706</strain>
    </source>
</reference>
<evidence type="ECO:0000259" key="1">
    <source>
        <dbReference type="Pfam" id="PF16036"/>
    </source>
</evidence>
<feature type="domain" description="Chalcone isomerase" evidence="1">
    <location>
        <begin position="50"/>
        <end position="159"/>
    </location>
</feature>
<organism evidence="2 3">
    <name type="scientific">Thalassotalea agarivorans</name>
    <name type="common">Thalassomonas agarivorans</name>
    <dbReference type="NCBI Taxonomy" id="349064"/>
    <lineage>
        <taxon>Bacteria</taxon>
        <taxon>Pseudomonadati</taxon>
        <taxon>Pseudomonadota</taxon>
        <taxon>Gammaproteobacteria</taxon>
        <taxon>Alteromonadales</taxon>
        <taxon>Colwelliaceae</taxon>
        <taxon>Thalassotalea</taxon>
    </lineage>
</organism>
<keyword evidence="3" id="KW-1185">Reference proteome</keyword>